<dbReference type="Proteomes" id="UP000244338">
    <property type="component" value="Unassembled WGS sequence"/>
</dbReference>
<dbReference type="PANTHER" id="PTHR43266">
    <property type="entry name" value="MACROLIDE-EFFLUX PROTEIN"/>
    <property type="match status" value="1"/>
</dbReference>
<keyword evidence="4 7" id="KW-0812">Transmembrane</keyword>
<feature type="transmembrane region" description="Helical" evidence="7">
    <location>
        <begin position="27"/>
        <end position="49"/>
    </location>
</feature>
<feature type="transmembrane region" description="Helical" evidence="7">
    <location>
        <begin position="130"/>
        <end position="151"/>
    </location>
</feature>
<evidence type="ECO:0000256" key="4">
    <source>
        <dbReference type="ARBA" id="ARBA00022692"/>
    </source>
</evidence>
<comment type="subcellular location">
    <subcellularLocation>
        <location evidence="1">Cell membrane</location>
        <topology evidence="1">Multi-pass membrane protein</topology>
    </subcellularLocation>
</comment>
<evidence type="ECO:0000256" key="7">
    <source>
        <dbReference type="SAM" id="Phobius"/>
    </source>
</evidence>
<comment type="caution">
    <text evidence="8">The sequence shown here is derived from an EMBL/GenBank/DDBJ whole genome shotgun (WGS) entry which is preliminary data.</text>
</comment>
<dbReference type="PANTHER" id="PTHR43266:SF2">
    <property type="entry name" value="MAJOR FACILITATOR SUPERFAMILY (MFS) PROFILE DOMAIN-CONTAINING PROTEIN"/>
    <property type="match status" value="1"/>
</dbReference>
<proteinExistence type="predicted"/>
<organism evidence="8 9">
    <name type="scientific">Candidatus Carbonibacillus altaicus</name>
    <dbReference type="NCBI Taxonomy" id="2163959"/>
    <lineage>
        <taxon>Bacteria</taxon>
        <taxon>Bacillati</taxon>
        <taxon>Bacillota</taxon>
        <taxon>Bacilli</taxon>
        <taxon>Bacillales</taxon>
        <taxon>Candidatus Carbonibacillus</taxon>
    </lineage>
</organism>
<feature type="transmembrane region" description="Helical" evidence="7">
    <location>
        <begin position="70"/>
        <end position="91"/>
    </location>
</feature>
<evidence type="ECO:0000256" key="6">
    <source>
        <dbReference type="ARBA" id="ARBA00023136"/>
    </source>
</evidence>
<evidence type="ECO:0000313" key="8">
    <source>
        <dbReference type="EMBL" id="PTQ55681.1"/>
    </source>
</evidence>
<gene>
    <name evidence="8" type="ORF">BSOLF_1707</name>
</gene>
<name>A0A2R6XZ26_9BACL</name>
<protein>
    <submittedName>
        <fullName evidence="8">Macrolide-efflux protein</fullName>
    </submittedName>
</protein>
<dbReference type="GO" id="GO:0005886">
    <property type="term" value="C:plasma membrane"/>
    <property type="evidence" value="ECO:0007669"/>
    <property type="project" value="UniProtKB-SubCell"/>
</dbReference>
<evidence type="ECO:0000256" key="2">
    <source>
        <dbReference type="ARBA" id="ARBA00022448"/>
    </source>
</evidence>
<evidence type="ECO:0000256" key="5">
    <source>
        <dbReference type="ARBA" id="ARBA00022989"/>
    </source>
</evidence>
<keyword evidence="3" id="KW-1003">Cell membrane</keyword>
<dbReference type="AlphaFoldDB" id="A0A2R6XZ26"/>
<keyword evidence="6 7" id="KW-0472">Membrane</keyword>
<dbReference type="SUPFAM" id="SSF103473">
    <property type="entry name" value="MFS general substrate transporter"/>
    <property type="match status" value="1"/>
</dbReference>
<sequence length="169" mass="17644">MSSIGSGMTAFSLVVYAFERTQMATSVALITLLSFLPSILLRPIGGVLADRFDRRAMMIIGDLGSASAIVSNRGVALLILIISIVTFYLGFLQTLLGPMVLSFTDAQTLGTIQSVSAVGRVIGTGPGRGIGLMFIIAGILVIVTALITSGVRSIHALAKNVTMVNADDK</sequence>
<dbReference type="EMBL" id="PEBX01000083">
    <property type="protein sequence ID" value="PTQ55681.1"/>
    <property type="molecule type" value="Genomic_DNA"/>
</dbReference>
<evidence type="ECO:0000256" key="3">
    <source>
        <dbReference type="ARBA" id="ARBA00022475"/>
    </source>
</evidence>
<keyword evidence="5 7" id="KW-1133">Transmembrane helix</keyword>
<evidence type="ECO:0000256" key="1">
    <source>
        <dbReference type="ARBA" id="ARBA00004651"/>
    </source>
</evidence>
<dbReference type="Gene3D" id="1.20.1250.20">
    <property type="entry name" value="MFS general substrate transporter like domains"/>
    <property type="match status" value="1"/>
</dbReference>
<keyword evidence="2" id="KW-0813">Transport</keyword>
<evidence type="ECO:0000313" key="9">
    <source>
        <dbReference type="Proteomes" id="UP000244338"/>
    </source>
</evidence>
<accession>A0A2R6XZ26</accession>
<reference evidence="9" key="1">
    <citation type="journal article" date="2018" name="Sci. Rep.">
        <title>Lignite coal burning seam in the remote Altai Mountains harbors a hydrogen-driven thermophilic microbial community.</title>
        <authorList>
            <person name="Kadnikov V.V."/>
            <person name="Mardanov A.V."/>
            <person name="Ivasenko D.A."/>
            <person name="Antsiferov D.V."/>
            <person name="Beletsky A.V."/>
            <person name="Karnachuk O.V."/>
            <person name="Ravin N.V."/>
        </authorList>
    </citation>
    <scope>NUCLEOTIDE SEQUENCE [LARGE SCALE GENOMIC DNA]</scope>
</reference>
<dbReference type="InterPro" id="IPR036259">
    <property type="entry name" value="MFS_trans_sf"/>
</dbReference>